<evidence type="ECO:0000313" key="9">
    <source>
        <dbReference type="EMBL" id="CAH9109005.1"/>
    </source>
</evidence>
<feature type="transmembrane region" description="Helical" evidence="8">
    <location>
        <begin position="215"/>
        <end position="240"/>
    </location>
</feature>
<feature type="transmembrane region" description="Helical" evidence="8">
    <location>
        <begin position="17"/>
        <end position="37"/>
    </location>
</feature>
<feature type="transmembrane region" description="Helical" evidence="8">
    <location>
        <begin position="91"/>
        <end position="111"/>
    </location>
</feature>
<dbReference type="EMBL" id="CAMAPF010000150">
    <property type="protein sequence ID" value="CAH9109005.1"/>
    <property type="molecule type" value="Genomic_DNA"/>
</dbReference>
<keyword evidence="6 8" id="KW-0472">Membrane</keyword>
<dbReference type="Proteomes" id="UP001152523">
    <property type="component" value="Unassembled WGS sequence"/>
</dbReference>
<reference evidence="9" key="1">
    <citation type="submission" date="2022-07" db="EMBL/GenBank/DDBJ databases">
        <authorList>
            <person name="Macas J."/>
            <person name="Novak P."/>
            <person name="Neumann P."/>
        </authorList>
    </citation>
    <scope>NUCLEOTIDE SEQUENCE</scope>
</reference>
<accession>A0AAV0DSN5</accession>
<evidence type="ECO:0008006" key="11">
    <source>
        <dbReference type="Google" id="ProtNLM"/>
    </source>
</evidence>
<evidence type="ECO:0000256" key="4">
    <source>
        <dbReference type="ARBA" id="ARBA00022821"/>
    </source>
</evidence>
<keyword evidence="4" id="KW-0611">Plant defense</keyword>
<sequence length="326" mass="37453">MVVGGEGERSLEETPTWAVALVFVVLAGASLLIHYTIHLLGKVCFFRHLTRPVTKVDYHTLRHGFIMAHLTPRETKFNFHKYIKKSLENDFKVVVGISPPLWLFAIFFLLFNTKGGWYSYIWLPIIPLMITMVVGTKLQVIITKMGLRIQDRYEIVKGVPVVEPDDGLFWFNSPRLFLFLINFILFQNAFEFAFFVWTWYTFGLGSCFLEHVEDIIIRLTMGILVQVICSYVTLPLYAIVTQMGSKMKPAIFNERIAMALQRWHRAAKKRIKDQNNINDSNLVTLISSRPGTPPNHSISPVHVLHGQGPYLSEMDIMSRGSINYAR</sequence>
<organism evidence="9 10">
    <name type="scientific">Cuscuta epithymum</name>
    <dbReference type="NCBI Taxonomy" id="186058"/>
    <lineage>
        <taxon>Eukaryota</taxon>
        <taxon>Viridiplantae</taxon>
        <taxon>Streptophyta</taxon>
        <taxon>Embryophyta</taxon>
        <taxon>Tracheophyta</taxon>
        <taxon>Spermatophyta</taxon>
        <taxon>Magnoliopsida</taxon>
        <taxon>eudicotyledons</taxon>
        <taxon>Gunneridae</taxon>
        <taxon>Pentapetalae</taxon>
        <taxon>asterids</taxon>
        <taxon>lamiids</taxon>
        <taxon>Solanales</taxon>
        <taxon>Convolvulaceae</taxon>
        <taxon>Cuscuteae</taxon>
        <taxon>Cuscuta</taxon>
        <taxon>Cuscuta subgen. Cuscuta</taxon>
    </lineage>
</organism>
<evidence type="ECO:0000256" key="2">
    <source>
        <dbReference type="ARBA" id="ARBA00006574"/>
    </source>
</evidence>
<name>A0AAV0DSN5_9ASTE</name>
<gene>
    <name evidence="9" type="ORF">CEPIT_LOCUS18543</name>
</gene>
<proteinExistence type="inferred from homology"/>
<keyword evidence="10" id="KW-1185">Reference proteome</keyword>
<dbReference type="PANTHER" id="PTHR31942:SF34">
    <property type="entry name" value="MLO-LIKE PROTEIN"/>
    <property type="match status" value="1"/>
</dbReference>
<evidence type="ECO:0000256" key="8">
    <source>
        <dbReference type="SAM" id="Phobius"/>
    </source>
</evidence>
<comment type="subcellular location">
    <subcellularLocation>
        <location evidence="1">Membrane</location>
        <topology evidence="1">Multi-pass membrane protein</topology>
    </subcellularLocation>
</comment>
<dbReference type="Pfam" id="PF03094">
    <property type="entry name" value="Mlo"/>
    <property type="match status" value="2"/>
</dbReference>
<dbReference type="InterPro" id="IPR004326">
    <property type="entry name" value="Mlo"/>
</dbReference>
<evidence type="ECO:0000256" key="1">
    <source>
        <dbReference type="ARBA" id="ARBA00004141"/>
    </source>
</evidence>
<keyword evidence="3 8" id="KW-0812">Transmembrane</keyword>
<protein>
    <recommendedName>
        <fullName evidence="11">MLO-like protein</fullName>
    </recommendedName>
</protein>
<keyword evidence="5 8" id="KW-1133">Transmembrane helix</keyword>
<evidence type="ECO:0000313" key="10">
    <source>
        <dbReference type="Proteomes" id="UP001152523"/>
    </source>
</evidence>
<dbReference type="GO" id="GO:0006952">
    <property type="term" value="P:defense response"/>
    <property type="evidence" value="ECO:0007669"/>
    <property type="project" value="UniProtKB-KW"/>
</dbReference>
<comment type="similarity">
    <text evidence="2">Belongs to the MLO family.</text>
</comment>
<dbReference type="PANTHER" id="PTHR31942">
    <property type="entry name" value="MLO-LIKE PROTEIN 1"/>
    <property type="match status" value="1"/>
</dbReference>
<keyword evidence="7" id="KW-0568">Pathogenesis-related protein</keyword>
<evidence type="ECO:0000256" key="5">
    <source>
        <dbReference type="ARBA" id="ARBA00022989"/>
    </source>
</evidence>
<evidence type="ECO:0000256" key="7">
    <source>
        <dbReference type="ARBA" id="ARBA00023265"/>
    </source>
</evidence>
<dbReference type="AlphaFoldDB" id="A0AAV0DSN5"/>
<feature type="transmembrane region" description="Helical" evidence="8">
    <location>
        <begin position="176"/>
        <end position="200"/>
    </location>
</feature>
<evidence type="ECO:0000256" key="6">
    <source>
        <dbReference type="ARBA" id="ARBA00023136"/>
    </source>
</evidence>
<feature type="transmembrane region" description="Helical" evidence="8">
    <location>
        <begin position="117"/>
        <end position="142"/>
    </location>
</feature>
<dbReference type="GO" id="GO:0016020">
    <property type="term" value="C:membrane"/>
    <property type="evidence" value="ECO:0007669"/>
    <property type="project" value="UniProtKB-SubCell"/>
</dbReference>
<evidence type="ECO:0000256" key="3">
    <source>
        <dbReference type="ARBA" id="ARBA00022692"/>
    </source>
</evidence>
<comment type="caution">
    <text evidence="9">The sequence shown here is derived from an EMBL/GenBank/DDBJ whole genome shotgun (WGS) entry which is preliminary data.</text>
</comment>